<reference evidence="4 5" key="1">
    <citation type="submission" date="2016-10" db="EMBL/GenBank/DDBJ databases">
        <title>Comparative genome analysis of multiple Pseudomonas spp. focuses on biocontrol and plant growth promoting traits.</title>
        <authorList>
            <person name="Tao X.-Y."/>
            <person name="Taylor C.G."/>
        </authorList>
    </citation>
    <scope>NUCLEOTIDE SEQUENCE [LARGE SCALE GENOMIC DNA]</scope>
    <source>
        <strain evidence="4 5">15D11</strain>
    </source>
</reference>
<organism evidence="4 5">
    <name type="scientific">Pseudomonas vranovensis</name>
    <dbReference type="NCBI Taxonomy" id="321661"/>
    <lineage>
        <taxon>Bacteria</taxon>
        <taxon>Pseudomonadati</taxon>
        <taxon>Pseudomonadota</taxon>
        <taxon>Gammaproteobacteria</taxon>
        <taxon>Pseudomonadales</taxon>
        <taxon>Pseudomonadaceae</taxon>
        <taxon>Pseudomonas</taxon>
    </lineage>
</organism>
<dbReference type="Gene3D" id="2.40.128.130">
    <property type="entry name" value="Autotransporter beta-domain"/>
    <property type="match status" value="1"/>
</dbReference>
<dbReference type="SUPFAM" id="SSF103515">
    <property type="entry name" value="Autotransporter"/>
    <property type="match status" value="1"/>
</dbReference>
<dbReference type="PANTHER" id="PTHR35037:SF7">
    <property type="entry name" value="AUTOTRANSPORTER"/>
    <property type="match status" value="1"/>
</dbReference>
<dbReference type="NCBIfam" id="TIGR01414">
    <property type="entry name" value="autotrans_barl"/>
    <property type="match status" value="1"/>
</dbReference>
<dbReference type="InterPro" id="IPR036709">
    <property type="entry name" value="Autotransporte_beta_dom_sf"/>
</dbReference>
<dbReference type="RefSeq" id="WP_123564663.1">
    <property type="nucleotide sequence ID" value="NZ_MOAM01000005.1"/>
</dbReference>
<dbReference type="InterPro" id="IPR003991">
    <property type="entry name" value="Pertactin_virulence_factor"/>
</dbReference>
<evidence type="ECO:0000259" key="3">
    <source>
        <dbReference type="PROSITE" id="PS51208"/>
    </source>
</evidence>
<dbReference type="Gene3D" id="2.160.20.20">
    <property type="match status" value="1"/>
</dbReference>
<evidence type="ECO:0000256" key="1">
    <source>
        <dbReference type="ARBA" id="ARBA00022729"/>
    </source>
</evidence>
<dbReference type="CDD" id="cd01343">
    <property type="entry name" value="PL1_Passenger_AT"/>
    <property type="match status" value="1"/>
</dbReference>
<comment type="caution">
    <text evidence="4">The sequence shown here is derived from an EMBL/GenBank/DDBJ whole genome shotgun (WGS) entry which is preliminary data.</text>
</comment>
<evidence type="ECO:0000256" key="2">
    <source>
        <dbReference type="SAM" id="SignalP"/>
    </source>
</evidence>
<gene>
    <name evidence="4" type="ORF">BHU25_02430</name>
</gene>
<accession>A0A423DZV6</accession>
<dbReference type="AlphaFoldDB" id="A0A423DZV6"/>
<name>A0A423DZV6_9PSED</name>
<dbReference type="Pfam" id="PF03797">
    <property type="entry name" value="Autotransporter"/>
    <property type="match status" value="1"/>
</dbReference>
<dbReference type="Proteomes" id="UP000285286">
    <property type="component" value="Unassembled WGS sequence"/>
</dbReference>
<feature type="signal peptide" evidence="2">
    <location>
        <begin position="1"/>
        <end position="33"/>
    </location>
</feature>
<dbReference type="SMART" id="SM00869">
    <property type="entry name" value="Autotransporter"/>
    <property type="match status" value="1"/>
</dbReference>
<dbReference type="Pfam" id="PF03212">
    <property type="entry name" value="Pertactin"/>
    <property type="match status" value="1"/>
</dbReference>
<dbReference type="InterPro" id="IPR012332">
    <property type="entry name" value="Autotransporter_pectin_lyase_C"/>
</dbReference>
<dbReference type="InterPro" id="IPR011050">
    <property type="entry name" value="Pectin_lyase_fold/virulence"/>
</dbReference>
<dbReference type="EMBL" id="MOAM01000005">
    <property type="protein sequence ID" value="ROL78526.1"/>
    <property type="molecule type" value="Genomic_DNA"/>
</dbReference>
<dbReference type="GO" id="GO:0019867">
    <property type="term" value="C:outer membrane"/>
    <property type="evidence" value="ECO:0007669"/>
    <property type="project" value="InterPro"/>
</dbReference>
<dbReference type="InterPro" id="IPR006315">
    <property type="entry name" value="OM_autotransptr_brl_dom"/>
</dbReference>
<dbReference type="SUPFAM" id="SSF51126">
    <property type="entry name" value="Pectin lyase-like"/>
    <property type="match status" value="1"/>
</dbReference>
<dbReference type="InterPro" id="IPR005546">
    <property type="entry name" value="Autotransporte_beta"/>
</dbReference>
<dbReference type="PROSITE" id="PS51208">
    <property type="entry name" value="AUTOTRANSPORTER"/>
    <property type="match status" value="1"/>
</dbReference>
<feature type="chain" id="PRO_5019026772" evidence="2">
    <location>
        <begin position="34"/>
        <end position="754"/>
    </location>
</feature>
<keyword evidence="1 2" id="KW-0732">Signal</keyword>
<dbReference type="InterPro" id="IPR004899">
    <property type="entry name" value="Pertactin_central"/>
</dbReference>
<feature type="domain" description="Autotransporter" evidence="3">
    <location>
        <begin position="487"/>
        <end position="754"/>
    </location>
</feature>
<dbReference type="InterPro" id="IPR051551">
    <property type="entry name" value="Autotransporter_adhesion"/>
</dbReference>
<protein>
    <submittedName>
        <fullName evidence="4">Autotransporter outer membrane beta-barrel domain-containing protein</fullName>
    </submittedName>
</protein>
<dbReference type="PRINTS" id="PR01484">
    <property type="entry name" value="PRTACTNFAMLY"/>
</dbReference>
<sequence length="754" mass="78495">MIKPSIFKPSALSCALQAALVAPLVMASAQALAITKVVESNQTFTATSGTPSYNYRVLENATLNVQGARTEHIQVRKGQLNIEGGTVTAGGSNNAVALVSSTARIANARIDSAQGNGLTIGRLLDGSATGSEVQVQSSEINGGRFGATLSAYSNLSLKDSSLTGATADGLLMIGGQAQAHNSVIKGAESGVRLSHEYYGSEANEQAPTLLLDNSKVIGGTGAALVVDSATTARIDVLNGSSLEGANGTLLELKDGGSAEMQIGSSDLVGNIQVGDGSTAQLTLSNASLEGDVIVATGGAAQLSLNDQSLFKGRLENVDALALNGDSTWALVGDSQVEQLSLQGGHVQFGEPGQFYRLDLGELSGNGTFHMSADFATGEGDLLNVSGQANGQHTLAISASGHDPAAVERITVVTTGGGDAEFSLLNGPVDLGAFSYGLTKEGNDWHLDTEKKVISPGTRSVLALFNTAPTVWYGELSSLRTRMGELRYNEGKSGAWGRAYGSKYNVAESSGTAYKQTQQGFTLGADAQVGDSQWLVGVLAGHSKSDLDLSRGTTGTVDSYYAGAYTTWLDQDSGYYFDAVAKVNRFDNKSKVAMSDGSQAKGNYKTNGVGASAEFGRHIKLDDGYFVEPFAQVSAVSIQGASYDLDSGLKAEGDRTMSVLGKAGATVGRNFDLGEGRFAQPYLRAAAVHEFAKNNQVKVNDNVFNNDLSGSRAEVGAGIAVSLSERLQLHADIDYSNGDKIEKPFGANVGVRFTW</sequence>
<keyword evidence="5" id="KW-1185">Reference proteome</keyword>
<evidence type="ECO:0000313" key="5">
    <source>
        <dbReference type="Proteomes" id="UP000285286"/>
    </source>
</evidence>
<evidence type="ECO:0000313" key="4">
    <source>
        <dbReference type="EMBL" id="ROL78526.1"/>
    </source>
</evidence>
<proteinExistence type="predicted"/>
<dbReference type="PANTHER" id="PTHR35037">
    <property type="entry name" value="C-TERMINAL REGION OF AIDA-LIKE PROTEIN"/>
    <property type="match status" value="1"/>
</dbReference>